<reference evidence="12 13" key="2">
    <citation type="submission" date="2020-05" db="EMBL/GenBank/DDBJ databases">
        <authorList>
            <person name="Campoy J."/>
            <person name="Schneeberger K."/>
            <person name="Spophaly S."/>
        </authorList>
    </citation>
    <scope>NUCLEOTIDE SEQUENCE [LARGE SCALE GENOMIC DNA]</scope>
    <source>
        <strain evidence="12">PruArmRojPasFocal</strain>
    </source>
</reference>
<evidence type="ECO:0000256" key="2">
    <source>
        <dbReference type="ARBA" id="ARBA00022723"/>
    </source>
</evidence>
<evidence type="ECO:0000256" key="5">
    <source>
        <dbReference type="ARBA" id="ARBA00023008"/>
    </source>
</evidence>
<dbReference type="OrthoDB" id="1146788at2759"/>
<evidence type="ECO:0000256" key="3">
    <source>
        <dbReference type="ARBA" id="ARBA00022784"/>
    </source>
</evidence>
<dbReference type="Gene3D" id="1.10.1280.10">
    <property type="entry name" value="Di-copper center containing domain from catechol oxidase"/>
    <property type="match status" value="1"/>
</dbReference>
<dbReference type="Pfam" id="PF12143">
    <property type="entry name" value="PPO1_KFDV"/>
    <property type="match status" value="1"/>
</dbReference>
<dbReference type="Pfam" id="PF12142">
    <property type="entry name" value="PPO1_DWL"/>
    <property type="match status" value="1"/>
</dbReference>
<feature type="binding site" evidence="7">
    <location>
        <position position="223"/>
    </location>
    <ligand>
        <name>Cu cation</name>
        <dbReference type="ChEBI" id="CHEBI:23378"/>
        <label>A</label>
    </ligand>
</feature>
<evidence type="ECO:0000313" key="11">
    <source>
        <dbReference type="EMBL" id="CAB4276010.1"/>
    </source>
</evidence>
<evidence type="ECO:0000256" key="8">
    <source>
        <dbReference type="PIRSR" id="PIRSR000290-2"/>
    </source>
</evidence>
<feature type="binding site" evidence="7">
    <location>
        <position position="363"/>
    </location>
    <ligand>
        <name>Cu cation</name>
        <dbReference type="ChEBI" id="CHEBI:23378"/>
        <label>B</label>
    </ligand>
</feature>
<dbReference type="EMBL" id="CAEKDK010000004">
    <property type="protein sequence ID" value="CAB4276010.1"/>
    <property type="molecule type" value="Genomic_DNA"/>
</dbReference>
<accession>A0A6J5X158</accession>
<feature type="binding site" evidence="7">
    <location>
        <position position="359"/>
    </location>
    <ligand>
        <name>Cu cation</name>
        <dbReference type="ChEBI" id="CHEBI:23378"/>
        <label>B</label>
    </ligand>
</feature>
<dbReference type="PANTHER" id="PTHR11474:SF95">
    <property type="entry name" value="POLYPHENOL OXIDASE, CHLOROPLASTIC-LIKE"/>
    <property type="match status" value="1"/>
</dbReference>
<evidence type="ECO:0000256" key="1">
    <source>
        <dbReference type="ARBA" id="ARBA00009928"/>
    </source>
</evidence>
<dbReference type="InterPro" id="IPR016213">
    <property type="entry name" value="Polyphenol_oxidase"/>
</dbReference>
<name>A0A6J5X158_PRUAR</name>
<dbReference type="Proteomes" id="UP000507245">
    <property type="component" value="Unassembled WGS sequence"/>
</dbReference>
<dbReference type="InterPro" id="IPR002227">
    <property type="entry name" value="Tyrosinase_Cu-bd"/>
</dbReference>
<keyword evidence="4" id="KW-0560">Oxidoreductase</keyword>
<evidence type="ECO:0000313" key="12">
    <source>
        <dbReference type="EMBL" id="CAB4306393.1"/>
    </source>
</evidence>
<dbReference type="GO" id="GO:0046872">
    <property type="term" value="F:metal ion binding"/>
    <property type="evidence" value="ECO:0007669"/>
    <property type="project" value="UniProtKB-KW"/>
</dbReference>
<dbReference type="GO" id="GO:0004097">
    <property type="term" value="F:catechol oxidase activity"/>
    <property type="evidence" value="ECO:0007669"/>
    <property type="project" value="InterPro"/>
</dbReference>
<keyword evidence="6 8" id="KW-1015">Disulfide bond</keyword>
<feature type="disulfide bond" evidence="8">
    <location>
        <begin position="117"/>
        <end position="130"/>
    </location>
</feature>
<dbReference type="PRINTS" id="PR00092">
    <property type="entry name" value="TYROSINASE"/>
</dbReference>
<dbReference type="AlphaFoldDB" id="A0A6J5X158"/>
<evidence type="ECO:0000256" key="4">
    <source>
        <dbReference type="ARBA" id="ARBA00023002"/>
    </source>
</evidence>
<proteinExistence type="inferred from homology"/>
<evidence type="ECO:0000256" key="9">
    <source>
        <dbReference type="PIRSR" id="PIRSR000290-3"/>
    </source>
</evidence>
<dbReference type="Proteomes" id="UP000507222">
    <property type="component" value="Unassembled WGS sequence"/>
</dbReference>
<dbReference type="InterPro" id="IPR022739">
    <property type="entry name" value="Polyphenol_oxidase_cen"/>
</dbReference>
<dbReference type="GO" id="GO:0046148">
    <property type="term" value="P:pigment biosynthetic process"/>
    <property type="evidence" value="ECO:0007669"/>
    <property type="project" value="InterPro"/>
</dbReference>
<reference evidence="14" key="1">
    <citation type="journal article" date="2020" name="Genome Biol.">
        <title>Gamete binning: chromosome-level and haplotype-resolved genome assembly enabled by high-throughput single-cell sequencing of gamete genomes.</title>
        <authorList>
            <person name="Campoy J.A."/>
            <person name="Sun H."/>
            <person name="Goel M."/>
            <person name="Jiao W.-B."/>
            <person name="Folz-Donahue K."/>
            <person name="Wang N."/>
            <person name="Rubio M."/>
            <person name="Liu C."/>
            <person name="Kukat C."/>
            <person name="Ruiz D."/>
            <person name="Huettel B."/>
            <person name="Schneeberger K."/>
        </authorList>
    </citation>
    <scope>NUCLEOTIDE SEQUENCE [LARGE SCALE GENOMIC DNA]</scope>
    <source>
        <strain evidence="14">cv. Rojo Pasion</strain>
    </source>
</reference>
<feature type="binding site" evidence="7">
    <location>
        <position position="194"/>
    </location>
    <ligand>
        <name>Cu cation</name>
        <dbReference type="ChEBI" id="CHEBI:23378"/>
        <label>A</label>
    </ligand>
</feature>
<evidence type="ECO:0000259" key="10">
    <source>
        <dbReference type="PROSITE" id="PS00498"/>
    </source>
</evidence>
<dbReference type="EMBL" id="CAEKKB010000004">
    <property type="protein sequence ID" value="CAB4306393.1"/>
    <property type="molecule type" value="Genomic_DNA"/>
</dbReference>
<feature type="binding site" evidence="7">
    <location>
        <position position="232"/>
    </location>
    <ligand>
        <name>Cu cation</name>
        <dbReference type="ChEBI" id="CHEBI:23378"/>
        <label>A</label>
    </ligand>
</feature>
<evidence type="ECO:0000256" key="6">
    <source>
        <dbReference type="ARBA" id="ARBA00023157"/>
    </source>
</evidence>
<feature type="cross-link" description="2'-(S-cysteinyl)-histidine (Cys-His)" evidence="9">
    <location>
        <begin position="198"/>
        <end position="223"/>
    </location>
</feature>
<dbReference type="InterPro" id="IPR008922">
    <property type="entry name" value="Di-copper_centre_dom_sf"/>
</dbReference>
<gene>
    <name evidence="11" type="ORF">CURHAP_LOCUS25003</name>
    <name evidence="12" type="ORF">ORAREDHAP_LOCUS24590</name>
</gene>
<dbReference type="InterPro" id="IPR050316">
    <property type="entry name" value="Tyrosinase/Hemocyanin"/>
</dbReference>
<evidence type="ECO:0000256" key="7">
    <source>
        <dbReference type="PIRSR" id="PIRSR000290-1"/>
    </source>
</evidence>
<keyword evidence="5 7" id="KW-0186">Copper</keyword>
<comment type="similarity">
    <text evidence="1">Belongs to the tyrosinase family.</text>
</comment>
<dbReference type="PANTHER" id="PTHR11474">
    <property type="entry name" value="TYROSINASE FAMILY MEMBER"/>
    <property type="match status" value="1"/>
</dbReference>
<evidence type="ECO:0000313" key="13">
    <source>
        <dbReference type="Proteomes" id="UP000507222"/>
    </source>
</evidence>
<organism evidence="12 14">
    <name type="scientific">Prunus armeniaca</name>
    <name type="common">Apricot</name>
    <name type="synonym">Armeniaca vulgaris</name>
    <dbReference type="NCBI Taxonomy" id="36596"/>
    <lineage>
        <taxon>Eukaryota</taxon>
        <taxon>Viridiplantae</taxon>
        <taxon>Streptophyta</taxon>
        <taxon>Embryophyta</taxon>
        <taxon>Tracheophyta</taxon>
        <taxon>Spermatophyta</taxon>
        <taxon>Magnoliopsida</taxon>
        <taxon>eudicotyledons</taxon>
        <taxon>Gunneridae</taxon>
        <taxon>Pentapetalae</taxon>
        <taxon>rosids</taxon>
        <taxon>fabids</taxon>
        <taxon>Rosales</taxon>
        <taxon>Rosaceae</taxon>
        <taxon>Amygdaloideae</taxon>
        <taxon>Amygdaleae</taxon>
        <taxon>Prunus</taxon>
    </lineage>
</organism>
<feature type="domain" description="Tyrosinase copper-binding" evidence="10">
    <location>
        <begin position="389"/>
        <end position="400"/>
    </location>
</feature>
<comment type="cofactor">
    <cofactor evidence="7">
        <name>Cu(2+)</name>
        <dbReference type="ChEBI" id="CHEBI:29036"/>
    </cofactor>
    <text evidence="7">Binds 2 copper ions per subunit.</text>
</comment>
<keyword evidence="3" id="KW-0883">Thioether bond</keyword>
<keyword evidence="14" id="KW-1185">Reference proteome</keyword>
<keyword evidence="2 7" id="KW-0479">Metal-binding</keyword>
<feature type="disulfide bond" evidence="8">
    <location>
        <begin position="129"/>
        <end position="195"/>
    </location>
</feature>
<protein>
    <recommendedName>
        <fullName evidence="10">Tyrosinase copper-binding domain-containing protein</fullName>
    </recommendedName>
</protein>
<dbReference type="Pfam" id="PF00264">
    <property type="entry name" value="Tyrosinase"/>
    <property type="match status" value="1"/>
</dbReference>
<evidence type="ECO:0000313" key="14">
    <source>
        <dbReference type="Proteomes" id="UP000507245"/>
    </source>
</evidence>
<sequence length="619" mass="69225">MASPLLPSVTTSIASFRPALFPSKSQTNCLVGNGRHWFAVGGSRLLLLPCKAKHGDHNNPSNKNQDEVTSSREGKFDRRDMLFGLGAGGLYGAAAAGLDLNRFALADPIPAPDINKCTLTTEDLKGLDCCPKKSDIIYNFQLPASPPAVLRTRPAAHNAAYHPEYVAKYRLAIALMKGLGDDDPRNFRNQANVHCAYCEGSYHYTMPTKHGIIDGILKEIQVHSSWLFYPFHRWYLYFYERILADLIQDPTFALPFWNWDAPDGMYMPAIFEDDPVINPLYDANRNAKHRVPGTVLDLNYHGKDGNTKDDNTIINDNLRTMNSKMLSISSTDWCSFFGHPYRAGYQPNPGAGNIESIPHNTVHNWAGTDSSLPPYTGEDMGVFYSAGRDPIFFAHHANVDRMWYLWKNNFGGQDIEDTDWLDSSFLFYDEKQRLVRVTVRDSLDTTLLGYDYQCADIPWIDPAYKPTPRFPANKTEPQVSFAELSTKFPATLDSTISVEVARPEEVRNRSDVEKAKQEEVLVIRGIEFPANVPVKFDVYVNDDASSPSGPDKSEFAGSFVHVRHRHDHIIKTKLTLGITRLLEDLGAAKDDSVVVTLVPRNGEGKIIIGGFSIELSPCV</sequence>
<feature type="binding site" evidence="7">
    <location>
        <position position="396"/>
    </location>
    <ligand>
        <name>Cu cation</name>
        <dbReference type="ChEBI" id="CHEBI:23378"/>
        <label>B</label>
    </ligand>
</feature>
<dbReference type="PIRSF" id="PIRSF000290">
    <property type="entry name" value="PPO_plant"/>
    <property type="match status" value="1"/>
</dbReference>
<dbReference type="PROSITE" id="PS00498">
    <property type="entry name" value="TYROSINASE_2"/>
    <property type="match status" value="1"/>
</dbReference>
<dbReference type="SUPFAM" id="SSF48056">
    <property type="entry name" value="Di-copper centre-containing domain"/>
    <property type="match status" value="1"/>
</dbReference>
<dbReference type="InterPro" id="IPR022740">
    <property type="entry name" value="Polyphenol_oxidase_C"/>
</dbReference>